<reference evidence="2 3" key="1">
    <citation type="submission" date="2024-03" db="EMBL/GenBank/DDBJ databases">
        <authorList>
            <person name="Martinez-Hernandez J."/>
        </authorList>
    </citation>
    <scope>NUCLEOTIDE SEQUENCE [LARGE SCALE GENOMIC DNA]</scope>
</reference>
<comment type="caution">
    <text evidence="2">The sequence shown here is derived from an EMBL/GenBank/DDBJ whole genome shotgun (WGS) entry which is preliminary data.</text>
</comment>
<proteinExistence type="predicted"/>
<dbReference type="Proteomes" id="UP001497480">
    <property type="component" value="Unassembled WGS sequence"/>
</dbReference>
<dbReference type="Pfam" id="PF13966">
    <property type="entry name" value="zf-RVT"/>
    <property type="match status" value="1"/>
</dbReference>
<protein>
    <recommendedName>
        <fullName evidence="1">Reverse transcriptase zinc-binding domain-containing protein</fullName>
    </recommendedName>
</protein>
<sequence length="207" mass="23661">MGNGLSSCLKKQLLKSPYKLRIQEQLGEYPNDFPKARRAISLVDSNGMWNLSLLSEVVLRAILNKIVALQPPCVDNPDDSMAWAGSNDGIFSVSYAYYITVVQGNYQSYFWAEAIWNWKGPYRISIFVWRLLNNGLPTNSQRYMRSLSDSTACVRCQKIESVEHVLRNCPWVKDVWRRLRNLVSDDGFFSQDFGSWCVGNLEDGGDE</sequence>
<feature type="domain" description="Reverse transcriptase zinc-binding" evidence="1">
    <location>
        <begin position="91"/>
        <end position="176"/>
    </location>
</feature>
<accession>A0AAV1XBA4</accession>
<evidence type="ECO:0000313" key="2">
    <source>
        <dbReference type="EMBL" id="CAL0318452.1"/>
    </source>
</evidence>
<organism evidence="2 3">
    <name type="scientific">Lupinus luteus</name>
    <name type="common">European yellow lupine</name>
    <dbReference type="NCBI Taxonomy" id="3873"/>
    <lineage>
        <taxon>Eukaryota</taxon>
        <taxon>Viridiplantae</taxon>
        <taxon>Streptophyta</taxon>
        <taxon>Embryophyta</taxon>
        <taxon>Tracheophyta</taxon>
        <taxon>Spermatophyta</taxon>
        <taxon>Magnoliopsida</taxon>
        <taxon>eudicotyledons</taxon>
        <taxon>Gunneridae</taxon>
        <taxon>Pentapetalae</taxon>
        <taxon>rosids</taxon>
        <taxon>fabids</taxon>
        <taxon>Fabales</taxon>
        <taxon>Fabaceae</taxon>
        <taxon>Papilionoideae</taxon>
        <taxon>50 kb inversion clade</taxon>
        <taxon>genistoids sensu lato</taxon>
        <taxon>core genistoids</taxon>
        <taxon>Genisteae</taxon>
        <taxon>Lupinus</taxon>
    </lineage>
</organism>
<dbReference type="EMBL" id="CAXHTB010000013">
    <property type="protein sequence ID" value="CAL0318452.1"/>
    <property type="molecule type" value="Genomic_DNA"/>
</dbReference>
<dbReference type="InterPro" id="IPR026960">
    <property type="entry name" value="RVT-Znf"/>
</dbReference>
<dbReference type="AlphaFoldDB" id="A0AAV1XBA4"/>
<evidence type="ECO:0000259" key="1">
    <source>
        <dbReference type="Pfam" id="PF13966"/>
    </source>
</evidence>
<keyword evidence="3" id="KW-1185">Reference proteome</keyword>
<name>A0AAV1XBA4_LUPLU</name>
<gene>
    <name evidence="2" type="ORF">LLUT_LOCUS19512</name>
</gene>
<evidence type="ECO:0000313" key="3">
    <source>
        <dbReference type="Proteomes" id="UP001497480"/>
    </source>
</evidence>